<dbReference type="PATRIC" id="fig|76731.3.peg.4176"/>
<protein>
    <submittedName>
        <fullName evidence="1">Uncharacterized protein</fullName>
    </submittedName>
</protein>
<dbReference type="AlphaFoldDB" id="A0A0U3MIL6"/>
<proteinExistence type="predicted"/>
<dbReference type="Proteomes" id="UP000060699">
    <property type="component" value="Chromosome"/>
</dbReference>
<gene>
    <name evidence="1" type="ORF">RD2015_4076</name>
</gene>
<dbReference type="EMBL" id="CP013729">
    <property type="protein sequence ID" value="ALV08525.1"/>
    <property type="molecule type" value="Genomic_DNA"/>
</dbReference>
<dbReference type="OrthoDB" id="8666115at2"/>
<organism evidence="1 2">
    <name type="scientific">Roseateles depolymerans</name>
    <dbReference type="NCBI Taxonomy" id="76731"/>
    <lineage>
        <taxon>Bacteria</taxon>
        <taxon>Pseudomonadati</taxon>
        <taxon>Pseudomonadota</taxon>
        <taxon>Betaproteobacteria</taxon>
        <taxon>Burkholderiales</taxon>
        <taxon>Sphaerotilaceae</taxon>
        <taxon>Roseateles</taxon>
    </lineage>
</organism>
<dbReference type="RefSeq" id="WP_058936473.1">
    <property type="nucleotide sequence ID" value="NZ_CP013729.1"/>
</dbReference>
<dbReference type="KEGG" id="rdp:RD2015_4076"/>
<name>A0A0U3MIL6_9BURK</name>
<reference evidence="1 2" key="1">
    <citation type="submission" date="2015-12" db="EMBL/GenBank/DDBJ databases">
        <title>Complete genome of Roseateles depolymerans KCTC 42856.</title>
        <authorList>
            <person name="Kim K.M."/>
        </authorList>
    </citation>
    <scope>NUCLEOTIDE SEQUENCE [LARGE SCALE GENOMIC DNA]</scope>
    <source>
        <strain evidence="1 2">KCTC 42856</strain>
    </source>
</reference>
<keyword evidence="2" id="KW-1185">Reference proteome</keyword>
<evidence type="ECO:0000313" key="2">
    <source>
        <dbReference type="Proteomes" id="UP000060699"/>
    </source>
</evidence>
<sequence>MEWVPTVFIAFKLVVLAIGMFYAVKWHYDQGKKKGTENQRAVLLMGGKLLALFVVLAAVLLWVTFDVATLLGIDLRMS</sequence>
<evidence type="ECO:0000313" key="1">
    <source>
        <dbReference type="EMBL" id="ALV08525.1"/>
    </source>
</evidence>
<accession>A0A0U3MIL6</accession>